<dbReference type="SUPFAM" id="SSF55347">
    <property type="entry name" value="Glyceraldehyde-3-phosphate dehydrogenase-like, C-terminal domain"/>
    <property type="match status" value="1"/>
</dbReference>
<name>A0A517NM64_9BACT</name>
<reference evidence="3 4" key="1">
    <citation type="submission" date="2019-02" db="EMBL/GenBank/DDBJ databases">
        <title>Deep-cultivation of Planctomycetes and their phenomic and genomic characterization uncovers novel biology.</title>
        <authorList>
            <person name="Wiegand S."/>
            <person name="Jogler M."/>
            <person name="Boedeker C."/>
            <person name="Pinto D."/>
            <person name="Vollmers J."/>
            <person name="Rivas-Marin E."/>
            <person name="Kohn T."/>
            <person name="Peeters S.H."/>
            <person name="Heuer A."/>
            <person name="Rast P."/>
            <person name="Oberbeckmann S."/>
            <person name="Bunk B."/>
            <person name="Jeske O."/>
            <person name="Meyerdierks A."/>
            <person name="Storesund J.E."/>
            <person name="Kallscheuer N."/>
            <person name="Luecker S."/>
            <person name="Lage O.M."/>
            <person name="Pohl T."/>
            <person name="Merkel B.J."/>
            <person name="Hornburger P."/>
            <person name="Mueller R.-W."/>
            <person name="Bruemmer F."/>
            <person name="Labrenz M."/>
            <person name="Spormann A.M."/>
            <person name="Op den Camp H."/>
            <person name="Overmann J."/>
            <person name="Amann R."/>
            <person name="Jetten M.S.M."/>
            <person name="Mascher T."/>
            <person name="Medema M.H."/>
            <person name="Devos D.P."/>
            <person name="Kaster A.-K."/>
            <person name="Ovreas L."/>
            <person name="Rohde M."/>
            <person name="Galperin M.Y."/>
            <person name="Jogler C."/>
        </authorList>
    </citation>
    <scope>NUCLEOTIDE SEQUENCE [LARGE SCALE GENOMIC DNA]</scope>
    <source>
        <strain evidence="3 4">K23_9</strain>
    </source>
</reference>
<feature type="domain" description="Gfo/Idh/MocA-like oxidoreductase bacterial type C-terminal" evidence="2">
    <location>
        <begin position="184"/>
        <end position="456"/>
    </location>
</feature>
<dbReference type="InterPro" id="IPR000683">
    <property type="entry name" value="Gfo/Idh/MocA-like_OxRdtase_N"/>
</dbReference>
<dbReference type="PANTHER" id="PTHR43818">
    <property type="entry name" value="BCDNA.GH03377"/>
    <property type="match status" value="1"/>
</dbReference>
<dbReference type="Pfam" id="PF01408">
    <property type="entry name" value="GFO_IDH_MocA"/>
    <property type="match status" value="1"/>
</dbReference>
<accession>A0A517NM64</accession>
<dbReference type="GO" id="GO:0050112">
    <property type="term" value="F:inositol 2-dehydrogenase (NAD+) activity"/>
    <property type="evidence" value="ECO:0007669"/>
    <property type="project" value="UniProtKB-EC"/>
</dbReference>
<dbReference type="InterPro" id="IPR043906">
    <property type="entry name" value="Gfo/Idh/MocA_OxRdtase_bact_C"/>
</dbReference>
<dbReference type="EC" id="1.1.1.18" evidence="3"/>
<organism evidence="3 4">
    <name type="scientific">Stieleria marina</name>
    <dbReference type="NCBI Taxonomy" id="1930275"/>
    <lineage>
        <taxon>Bacteria</taxon>
        <taxon>Pseudomonadati</taxon>
        <taxon>Planctomycetota</taxon>
        <taxon>Planctomycetia</taxon>
        <taxon>Pirellulales</taxon>
        <taxon>Pirellulaceae</taxon>
        <taxon>Stieleria</taxon>
    </lineage>
</organism>
<dbReference type="InterPro" id="IPR050463">
    <property type="entry name" value="Gfo/Idh/MocA_oxidrdct_glycsds"/>
</dbReference>
<sequence>MASIQPIEKSRTPLNMSNQTRRSFLKRSAFAGLFSSISATSYRATFAAESPSERVRVGMIGVGNQGGPRNNSKYFLKNIEAICDLDANYLAETAAFIKKEDNRSVTSTDDYRRLLDSKDLDAVVVTVPDQWHALMTIEACKAGKDVYCEKPLTLVIGEGKPMVNAARKHQRVVQTGTMQRSGLEFKYVTSLVQSGALGKVKEVNVTLPGPNWIDRAKKPAPDSAPPAGFDFDRWLGPAPVRPYNKNRVHYLFRFFWDYSGGQQTNFGAHHLDIAQWGLGMDNSGPVSVEGSGVFHPQGWYETPDSTSMKYTYANGVVMNCRQTPGIKSNKQGTEFICEKGTVFVTRGGIVASSPDVLKSLEVPAPLVHDGAIVTVPKEEKRFANIAHVGDFIHCVKTRATPAADISIGHRSATVCHLGNIAVRSGKKISWNPKSETIEGDVDAAKWLTKEYRAPYRLA</sequence>
<dbReference type="InterPro" id="IPR036291">
    <property type="entry name" value="NAD(P)-bd_dom_sf"/>
</dbReference>
<evidence type="ECO:0000313" key="4">
    <source>
        <dbReference type="Proteomes" id="UP000319817"/>
    </source>
</evidence>
<dbReference type="Pfam" id="PF19051">
    <property type="entry name" value="GFO_IDH_MocA_C2"/>
    <property type="match status" value="1"/>
</dbReference>
<dbReference type="PROSITE" id="PS51318">
    <property type="entry name" value="TAT"/>
    <property type="match status" value="1"/>
</dbReference>
<dbReference type="GO" id="GO:0000166">
    <property type="term" value="F:nucleotide binding"/>
    <property type="evidence" value="ECO:0007669"/>
    <property type="project" value="InterPro"/>
</dbReference>
<keyword evidence="4" id="KW-1185">Reference proteome</keyword>
<proteinExistence type="predicted"/>
<keyword evidence="3" id="KW-0560">Oxidoreductase</keyword>
<feature type="domain" description="Gfo/Idh/MocA-like oxidoreductase N-terminal" evidence="1">
    <location>
        <begin position="55"/>
        <end position="176"/>
    </location>
</feature>
<protein>
    <submittedName>
        <fullName evidence="3">Inositol 2-dehydrogenase</fullName>
        <ecNumber evidence="3">1.1.1.18</ecNumber>
    </submittedName>
</protein>
<evidence type="ECO:0000259" key="2">
    <source>
        <dbReference type="Pfam" id="PF19051"/>
    </source>
</evidence>
<dbReference type="EMBL" id="CP036526">
    <property type="protein sequence ID" value="QDT08225.1"/>
    <property type="molecule type" value="Genomic_DNA"/>
</dbReference>
<dbReference type="Gene3D" id="3.40.50.720">
    <property type="entry name" value="NAD(P)-binding Rossmann-like Domain"/>
    <property type="match status" value="1"/>
</dbReference>
<dbReference type="Proteomes" id="UP000319817">
    <property type="component" value="Chromosome"/>
</dbReference>
<dbReference type="Gene3D" id="3.30.360.10">
    <property type="entry name" value="Dihydrodipicolinate Reductase, domain 2"/>
    <property type="match status" value="1"/>
</dbReference>
<dbReference type="AlphaFoldDB" id="A0A517NM64"/>
<dbReference type="InterPro" id="IPR006311">
    <property type="entry name" value="TAT_signal"/>
</dbReference>
<evidence type="ECO:0000259" key="1">
    <source>
        <dbReference type="Pfam" id="PF01408"/>
    </source>
</evidence>
<dbReference type="SUPFAM" id="SSF51735">
    <property type="entry name" value="NAD(P)-binding Rossmann-fold domains"/>
    <property type="match status" value="1"/>
</dbReference>
<gene>
    <name evidence="3" type="primary">iolG_4</name>
    <name evidence="3" type="ORF">K239x_01580</name>
</gene>
<evidence type="ECO:0000313" key="3">
    <source>
        <dbReference type="EMBL" id="QDT08225.1"/>
    </source>
</evidence>
<dbReference type="PANTHER" id="PTHR43818:SF5">
    <property type="entry name" value="OXIDOREDUCTASE FAMILY PROTEIN"/>
    <property type="match status" value="1"/>
</dbReference>